<dbReference type="AlphaFoldDB" id="A0A1J1LML5"/>
<dbReference type="STRING" id="671072.PL9214520270"/>
<dbReference type="Proteomes" id="UP000184315">
    <property type="component" value="Unassembled WGS sequence"/>
</dbReference>
<protein>
    <recommendedName>
        <fullName evidence="3">NUDIX hydrolase</fullName>
    </recommendedName>
</protein>
<keyword evidence="2" id="KW-1185">Reference proteome</keyword>
<evidence type="ECO:0000313" key="1">
    <source>
        <dbReference type="EMBL" id="CUR33731.1"/>
    </source>
</evidence>
<dbReference type="SUPFAM" id="SSF55811">
    <property type="entry name" value="Nudix"/>
    <property type="match status" value="1"/>
</dbReference>
<dbReference type="OrthoDB" id="453003at2"/>
<reference evidence="2" key="1">
    <citation type="submission" date="2015-10" db="EMBL/GenBank/DDBJ databases">
        <authorList>
            <person name="Regsiter A."/>
            <person name="william w."/>
        </authorList>
    </citation>
    <scope>NUCLEOTIDE SEQUENCE [LARGE SCALE GENOMIC DNA]</scope>
</reference>
<name>A0A1J1LML5_9CYAN</name>
<dbReference type="Gene3D" id="3.90.79.10">
    <property type="entry name" value="Nucleoside Triphosphate Pyrophosphohydrolase"/>
    <property type="match status" value="1"/>
</dbReference>
<gene>
    <name evidence="1" type="ORF">PL9214520270</name>
</gene>
<dbReference type="RefSeq" id="WP_072720330.1">
    <property type="nucleotide sequence ID" value="NZ_LN889803.1"/>
</dbReference>
<dbReference type="EMBL" id="CZDF01000158">
    <property type="protein sequence ID" value="CUR33731.1"/>
    <property type="molecule type" value="Genomic_DNA"/>
</dbReference>
<evidence type="ECO:0008006" key="3">
    <source>
        <dbReference type="Google" id="ProtNLM"/>
    </source>
</evidence>
<proteinExistence type="predicted"/>
<dbReference type="InterPro" id="IPR015797">
    <property type="entry name" value="NUDIX_hydrolase-like_dom_sf"/>
</dbReference>
<sequence length="187" mass="21082">MVKNHHPPSSPWKVIQLLAEIHSPWVTVIAEQLQDDQGKIVDYWRVEKADSVVILTIQNQTLILPRPMYRPGVGKTTLDFPGGRVSSEQTPLEAVPLILQKELGIQSHEIAKIITLNHEGWAINSSFSNQKLYGFMAEILPNISINPEQIGAIYPITTQGIEALLKDLVCLQCRGILLEWKQKFKIN</sequence>
<evidence type="ECO:0000313" key="2">
    <source>
        <dbReference type="Proteomes" id="UP000184315"/>
    </source>
</evidence>
<accession>A0A1J1LML5</accession>
<organism evidence="1 2">
    <name type="scientific">Planktothrix tepida PCC 9214</name>
    <dbReference type="NCBI Taxonomy" id="671072"/>
    <lineage>
        <taxon>Bacteria</taxon>
        <taxon>Bacillati</taxon>
        <taxon>Cyanobacteriota</taxon>
        <taxon>Cyanophyceae</taxon>
        <taxon>Oscillatoriophycideae</taxon>
        <taxon>Oscillatoriales</taxon>
        <taxon>Microcoleaceae</taxon>
        <taxon>Planktothrix</taxon>
    </lineage>
</organism>